<name>A0AA40P1T5_9PSED</name>
<gene>
    <name evidence="2" type="ORF">ALO43_101439</name>
</gene>
<dbReference type="AlphaFoldDB" id="A0AA40P1T5"/>
<evidence type="ECO:0000313" key="3">
    <source>
        <dbReference type="Proteomes" id="UP000050523"/>
    </source>
</evidence>
<organism evidence="2 3">
    <name type="scientific">Pseudomonas tremae</name>
    <dbReference type="NCBI Taxonomy" id="200454"/>
    <lineage>
        <taxon>Bacteria</taxon>
        <taxon>Pseudomonadati</taxon>
        <taxon>Pseudomonadota</taxon>
        <taxon>Gammaproteobacteria</taxon>
        <taxon>Pseudomonadales</taxon>
        <taxon>Pseudomonadaceae</taxon>
        <taxon>Pseudomonas</taxon>
    </lineage>
</organism>
<feature type="non-terminal residue" evidence="2">
    <location>
        <position position="1"/>
    </location>
</feature>
<dbReference type="Proteomes" id="UP000050523">
    <property type="component" value="Unassembled WGS sequence"/>
</dbReference>
<dbReference type="EMBL" id="LJRO01000375">
    <property type="protein sequence ID" value="KPY94670.1"/>
    <property type="molecule type" value="Genomic_DNA"/>
</dbReference>
<evidence type="ECO:0000313" key="2">
    <source>
        <dbReference type="EMBL" id="KPY94670.1"/>
    </source>
</evidence>
<comment type="caution">
    <text evidence="2">The sequence shown here is derived from an EMBL/GenBank/DDBJ whole genome shotgun (WGS) entry which is preliminary data.</text>
</comment>
<accession>A0AA40P1T5</accession>
<sequence length="53" mass="5749">AASFDFKQITLFAEWIFDLPLTRDKLIGASQGGLSVSAQARSDRVQSGALARH</sequence>
<protein>
    <submittedName>
        <fullName evidence="2">Uncharacterized protein</fullName>
    </submittedName>
</protein>
<proteinExistence type="predicted"/>
<reference evidence="2 3" key="1">
    <citation type="submission" date="2015-09" db="EMBL/GenBank/DDBJ databases">
        <title>Genome announcement of multiple Pseudomonas syringae strains.</title>
        <authorList>
            <person name="Thakur S."/>
            <person name="Wang P.W."/>
            <person name="Gong Y."/>
            <person name="Weir B.S."/>
            <person name="Guttman D.S."/>
        </authorList>
    </citation>
    <scope>NUCLEOTIDE SEQUENCE [LARGE SCALE GENOMIC DNA]</scope>
    <source>
        <strain evidence="2 3">ICMP9151</strain>
    </source>
</reference>
<feature type="region of interest" description="Disordered" evidence="1">
    <location>
        <begin position="33"/>
        <end position="53"/>
    </location>
</feature>
<evidence type="ECO:0000256" key="1">
    <source>
        <dbReference type="SAM" id="MobiDB-lite"/>
    </source>
</evidence>